<feature type="region of interest" description="Disordered" evidence="2">
    <location>
        <begin position="310"/>
        <end position="332"/>
    </location>
</feature>
<feature type="non-terminal residue" evidence="3">
    <location>
        <position position="1"/>
    </location>
</feature>
<dbReference type="OrthoDB" id="658575at2759"/>
<organism evidence="3 4">
    <name type="scientific">Genlisea aurea</name>
    <dbReference type="NCBI Taxonomy" id="192259"/>
    <lineage>
        <taxon>Eukaryota</taxon>
        <taxon>Viridiplantae</taxon>
        <taxon>Streptophyta</taxon>
        <taxon>Embryophyta</taxon>
        <taxon>Tracheophyta</taxon>
        <taxon>Spermatophyta</taxon>
        <taxon>Magnoliopsida</taxon>
        <taxon>eudicotyledons</taxon>
        <taxon>Gunneridae</taxon>
        <taxon>Pentapetalae</taxon>
        <taxon>asterids</taxon>
        <taxon>lamiids</taxon>
        <taxon>Lamiales</taxon>
        <taxon>Lentibulariaceae</taxon>
        <taxon>Genlisea</taxon>
    </lineage>
</organism>
<evidence type="ECO:0000313" key="4">
    <source>
        <dbReference type="Proteomes" id="UP000015453"/>
    </source>
</evidence>
<feature type="compositionally biased region" description="Low complexity" evidence="2">
    <location>
        <begin position="314"/>
        <end position="324"/>
    </location>
</feature>
<protein>
    <recommendedName>
        <fullName evidence="5">C2 NT-type domain-containing protein</fullName>
    </recommendedName>
</protein>
<feature type="coiled-coil region" evidence="1">
    <location>
        <begin position="385"/>
        <end position="412"/>
    </location>
</feature>
<accession>S8CJD6</accession>
<keyword evidence="1" id="KW-0175">Coiled coil</keyword>
<keyword evidence="4" id="KW-1185">Reference proteome</keyword>
<dbReference type="PANTHER" id="PTHR47270">
    <property type="entry name" value="PROTEIN MLP1-LIKE"/>
    <property type="match status" value="1"/>
</dbReference>
<dbReference type="Proteomes" id="UP000015453">
    <property type="component" value="Unassembled WGS sequence"/>
</dbReference>
<evidence type="ECO:0000313" key="3">
    <source>
        <dbReference type="EMBL" id="EPS67144.1"/>
    </source>
</evidence>
<proteinExistence type="predicted"/>
<gene>
    <name evidence="3" type="ORF">M569_07633</name>
</gene>
<sequence length="670" mass="76990">GSAVLGEASVNVAEYGGVSKSAGKISLPLKRCGGHRSVVELKIECLNPRLSSSQEEKPEIVHEERRKSNASISLVDDDSIRSFDLLEGSVHGTVDYLLLDDPPPIEEQRRPMNLMEAVRLEAEMWQRNARRAMEELDESTEEFLDVSRNHLEPMLATIKRDVESEQRQIFAGGGGSSDSSVAQIQKSFESLIDGLNLRLKQNRESNSELVSVRREFKHAMEELLSSLKSDLEHMENSIAKSFQDNDDLRSQIHQLKESEKQLRAQLNSKSDETSSLKIKVRELENDCAELTNENLQLVFNLKDLSRAAQGKGYSSTTDDSTSPSDESDSEHLPEITEQLHIAFRLLGKPHDEEKGNGVGTVTLLKEMNKLLEIKIAESDEKGRIISDVEIKLGEERTELQELERLVAINQENYLSIVEELHSKERQNNLLLEHQRTLEAEISTLRLKVENSASGECVDETMDLLRMEMDLQILALRHVLKDVHEQLLEAQRDNQFLREEAEASQFCAERYEQENRRLKRENSRSHDQLKDAHRSQVSSLRARVDESESRVEKLMAQVDSSIRSHERLMSDHERTAQLLASYKRREGKLKDDVRELESKLAKTQEVIRDMEIKLQSAETRPCRSAVEVEELKERYLEMSLKYAEVEAQREQLVMKLKEFRSSDKRWFWKKH</sequence>
<feature type="coiled-coil region" evidence="1">
    <location>
        <begin position="217"/>
        <end position="300"/>
    </location>
</feature>
<dbReference type="AlphaFoldDB" id="S8CJD6"/>
<feature type="region of interest" description="Disordered" evidence="2">
    <location>
        <begin position="514"/>
        <end position="542"/>
    </location>
</feature>
<name>S8CJD6_9LAMI</name>
<comment type="caution">
    <text evidence="3">The sequence shown here is derived from an EMBL/GenBank/DDBJ whole genome shotgun (WGS) entry which is preliminary data.</text>
</comment>
<evidence type="ECO:0000256" key="2">
    <source>
        <dbReference type="SAM" id="MobiDB-lite"/>
    </source>
</evidence>
<evidence type="ECO:0000256" key="1">
    <source>
        <dbReference type="SAM" id="Coils"/>
    </source>
</evidence>
<dbReference type="SUPFAM" id="SSF58100">
    <property type="entry name" value="Bacterial hemolysins"/>
    <property type="match status" value="1"/>
</dbReference>
<dbReference type="EMBL" id="AUSU01003275">
    <property type="protein sequence ID" value="EPS67144.1"/>
    <property type="molecule type" value="Genomic_DNA"/>
</dbReference>
<reference evidence="3 4" key="1">
    <citation type="journal article" date="2013" name="BMC Genomics">
        <title>The miniature genome of a carnivorous plant Genlisea aurea contains a low number of genes and short non-coding sequences.</title>
        <authorList>
            <person name="Leushkin E.V."/>
            <person name="Sutormin R.A."/>
            <person name="Nabieva E.R."/>
            <person name="Penin A.A."/>
            <person name="Kondrashov A.S."/>
            <person name="Logacheva M.D."/>
        </authorList>
    </citation>
    <scope>NUCLEOTIDE SEQUENCE [LARGE SCALE GENOMIC DNA]</scope>
</reference>
<evidence type="ECO:0008006" key="5">
    <source>
        <dbReference type="Google" id="ProtNLM"/>
    </source>
</evidence>
<feature type="compositionally biased region" description="Basic and acidic residues" evidence="2">
    <location>
        <begin position="514"/>
        <end position="533"/>
    </location>
</feature>
<feature type="coiled-coil region" evidence="1">
    <location>
        <begin position="115"/>
        <end position="142"/>
    </location>
</feature>
<dbReference type="PANTHER" id="PTHR47270:SF3">
    <property type="entry name" value="HYPOTETICAL PROTEIN"/>
    <property type="match status" value="1"/>
</dbReference>